<dbReference type="PANTHER" id="PTHR48079">
    <property type="entry name" value="PROTEIN YEEZ"/>
    <property type="match status" value="1"/>
</dbReference>
<evidence type="ECO:0000256" key="1">
    <source>
        <dbReference type="SAM" id="Phobius"/>
    </source>
</evidence>
<dbReference type="SUPFAM" id="SSF51735">
    <property type="entry name" value="NAD(P)-binding Rossmann-fold domains"/>
    <property type="match status" value="1"/>
</dbReference>
<dbReference type="Gene3D" id="3.40.50.720">
    <property type="entry name" value="NAD(P)-binding Rossmann-like Domain"/>
    <property type="match status" value="1"/>
</dbReference>
<keyword evidence="4" id="KW-1185">Reference proteome</keyword>
<keyword evidence="1" id="KW-0472">Membrane</keyword>
<evidence type="ECO:0000313" key="4">
    <source>
        <dbReference type="Proteomes" id="UP001219525"/>
    </source>
</evidence>
<sequence length="347" mass="37489">MASKRNVLFLGATGYIGGSVLWNLLQHPNISDMKITVLVRNADKAEKLRGFDVVPFVGDLADSKLLQELANDADVVFSFADSDNVQATKATLAGAKKRFERTGQATTYIHTVSAGIIADCTVEGMHKDSPEYDDLDVAALAAIAPTQLHRAVDLELLAADDEGYIKIHIVVPTTVFGVPAGPFAERGIQRLQNTILPWLIKPSLARGQGGMVGDGKNVWHNVHVHDLADLCILMYDGAIRADPHTAAGHGRERFYFAENGAHELVELCTVIARVLFEQGRGKSPVPVPFTAEEKKPFGPMAALIGSNAKCRASRARALGWQPKKTTRDMLVVAEQVTADYVLTGKAA</sequence>
<dbReference type="PANTHER" id="PTHR48079:SF6">
    <property type="entry name" value="NAD(P)-BINDING DOMAIN-CONTAINING PROTEIN-RELATED"/>
    <property type="match status" value="1"/>
</dbReference>
<dbReference type="EMBL" id="JARJCW010000006">
    <property type="protein sequence ID" value="KAJ7223348.1"/>
    <property type="molecule type" value="Genomic_DNA"/>
</dbReference>
<gene>
    <name evidence="3" type="ORF">GGX14DRAFT_427394</name>
</gene>
<accession>A0AAD6YLZ3</accession>
<feature type="domain" description="NmrA-like" evidence="2">
    <location>
        <begin position="4"/>
        <end position="93"/>
    </location>
</feature>
<dbReference type="AlphaFoldDB" id="A0AAD6YLZ3"/>
<dbReference type="InterPro" id="IPR008030">
    <property type="entry name" value="NmrA-like"/>
</dbReference>
<dbReference type="Pfam" id="PF05368">
    <property type="entry name" value="NmrA"/>
    <property type="match status" value="1"/>
</dbReference>
<organism evidence="3 4">
    <name type="scientific">Mycena pura</name>
    <dbReference type="NCBI Taxonomy" id="153505"/>
    <lineage>
        <taxon>Eukaryota</taxon>
        <taxon>Fungi</taxon>
        <taxon>Dikarya</taxon>
        <taxon>Basidiomycota</taxon>
        <taxon>Agaricomycotina</taxon>
        <taxon>Agaricomycetes</taxon>
        <taxon>Agaricomycetidae</taxon>
        <taxon>Agaricales</taxon>
        <taxon>Marasmiineae</taxon>
        <taxon>Mycenaceae</taxon>
        <taxon>Mycena</taxon>
    </lineage>
</organism>
<proteinExistence type="predicted"/>
<feature type="transmembrane region" description="Helical" evidence="1">
    <location>
        <begin position="7"/>
        <end position="25"/>
    </location>
</feature>
<keyword evidence="1" id="KW-1133">Transmembrane helix</keyword>
<dbReference type="Proteomes" id="UP001219525">
    <property type="component" value="Unassembled WGS sequence"/>
</dbReference>
<evidence type="ECO:0000313" key="3">
    <source>
        <dbReference type="EMBL" id="KAJ7223348.1"/>
    </source>
</evidence>
<reference evidence="3" key="1">
    <citation type="submission" date="2023-03" db="EMBL/GenBank/DDBJ databases">
        <title>Massive genome expansion in bonnet fungi (Mycena s.s.) driven by repeated elements and novel gene families across ecological guilds.</title>
        <authorList>
            <consortium name="Lawrence Berkeley National Laboratory"/>
            <person name="Harder C.B."/>
            <person name="Miyauchi S."/>
            <person name="Viragh M."/>
            <person name="Kuo A."/>
            <person name="Thoen E."/>
            <person name="Andreopoulos B."/>
            <person name="Lu D."/>
            <person name="Skrede I."/>
            <person name="Drula E."/>
            <person name="Henrissat B."/>
            <person name="Morin E."/>
            <person name="Kohler A."/>
            <person name="Barry K."/>
            <person name="LaButti K."/>
            <person name="Morin E."/>
            <person name="Salamov A."/>
            <person name="Lipzen A."/>
            <person name="Mereny Z."/>
            <person name="Hegedus B."/>
            <person name="Baldrian P."/>
            <person name="Stursova M."/>
            <person name="Weitz H."/>
            <person name="Taylor A."/>
            <person name="Grigoriev I.V."/>
            <person name="Nagy L.G."/>
            <person name="Martin F."/>
            <person name="Kauserud H."/>
        </authorList>
    </citation>
    <scope>NUCLEOTIDE SEQUENCE</scope>
    <source>
        <strain evidence="3">9144</strain>
    </source>
</reference>
<dbReference type="InterPro" id="IPR036291">
    <property type="entry name" value="NAD(P)-bd_dom_sf"/>
</dbReference>
<protein>
    <recommendedName>
        <fullName evidence="2">NmrA-like domain-containing protein</fullName>
    </recommendedName>
</protein>
<evidence type="ECO:0000259" key="2">
    <source>
        <dbReference type="Pfam" id="PF05368"/>
    </source>
</evidence>
<dbReference type="GO" id="GO:0005737">
    <property type="term" value="C:cytoplasm"/>
    <property type="evidence" value="ECO:0007669"/>
    <property type="project" value="TreeGrafter"/>
</dbReference>
<dbReference type="InterPro" id="IPR051783">
    <property type="entry name" value="NAD(P)-dependent_oxidoreduct"/>
</dbReference>
<keyword evidence="1" id="KW-0812">Transmembrane</keyword>
<dbReference type="GO" id="GO:0004029">
    <property type="term" value="F:aldehyde dehydrogenase (NAD+) activity"/>
    <property type="evidence" value="ECO:0007669"/>
    <property type="project" value="TreeGrafter"/>
</dbReference>
<name>A0AAD6YLZ3_9AGAR</name>
<comment type="caution">
    <text evidence="3">The sequence shown here is derived from an EMBL/GenBank/DDBJ whole genome shotgun (WGS) entry which is preliminary data.</text>
</comment>